<keyword evidence="3" id="KW-0723">Serine/threonine-protein kinase</keyword>
<dbReference type="InterPro" id="IPR050108">
    <property type="entry name" value="CDK"/>
</dbReference>
<evidence type="ECO:0000256" key="11">
    <source>
        <dbReference type="PROSITE-ProRule" id="PRU10141"/>
    </source>
</evidence>
<dbReference type="Proteomes" id="UP000016666">
    <property type="component" value="Chromosome 27"/>
</dbReference>
<dbReference type="SUPFAM" id="SSF56112">
    <property type="entry name" value="Protein kinase-like (PK-like)"/>
    <property type="match status" value="1"/>
</dbReference>
<evidence type="ECO:0000259" key="12">
    <source>
        <dbReference type="PROSITE" id="PS50011"/>
    </source>
</evidence>
<evidence type="ECO:0000256" key="9">
    <source>
        <dbReference type="ARBA" id="ARBA00047811"/>
    </source>
</evidence>
<evidence type="ECO:0000256" key="10">
    <source>
        <dbReference type="ARBA" id="ARBA00048367"/>
    </source>
</evidence>
<proteinExistence type="inferred from homology"/>
<evidence type="ECO:0000256" key="4">
    <source>
        <dbReference type="ARBA" id="ARBA00022553"/>
    </source>
</evidence>
<dbReference type="InterPro" id="IPR000719">
    <property type="entry name" value="Prot_kinase_dom"/>
</dbReference>
<dbReference type="GO" id="GO:0005737">
    <property type="term" value="C:cytoplasm"/>
    <property type="evidence" value="ECO:0007669"/>
    <property type="project" value="TreeGrafter"/>
</dbReference>
<evidence type="ECO:0000256" key="6">
    <source>
        <dbReference type="ARBA" id="ARBA00022741"/>
    </source>
</evidence>
<dbReference type="FunFam" id="1.10.510.10:FF:000061">
    <property type="entry name" value="Putative cyclin-dependent kinase 17"/>
    <property type="match status" value="1"/>
</dbReference>
<dbReference type="Gene3D" id="1.10.510.10">
    <property type="entry name" value="Transferase(Phosphotransferase) domain 1"/>
    <property type="match status" value="1"/>
</dbReference>
<evidence type="ECO:0000256" key="7">
    <source>
        <dbReference type="ARBA" id="ARBA00022777"/>
    </source>
</evidence>
<dbReference type="PANTHER" id="PTHR24056">
    <property type="entry name" value="CELL DIVISION PROTEIN KINASE"/>
    <property type="match status" value="1"/>
</dbReference>
<reference evidence="13" key="3">
    <citation type="submission" date="2025-09" db="UniProtKB">
        <authorList>
            <consortium name="Ensembl"/>
        </authorList>
    </citation>
    <scope>IDENTIFICATION</scope>
</reference>
<dbReference type="PROSITE" id="PS00107">
    <property type="entry name" value="PROTEIN_KINASE_ATP"/>
    <property type="match status" value="1"/>
</dbReference>
<evidence type="ECO:0000313" key="14">
    <source>
        <dbReference type="Proteomes" id="UP000016666"/>
    </source>
</evidence>
<keyword evidence="4" id="KW-0597">Phosphoprotein</keyword>
<dbReference type="PANTHER" id="PTHR24056:SF52">
    <property type="entry name" value="CYCLIN-DEPENDENT KINASE 18"/>
    <property type="match status" value="1"/>
</dbReference>
<protein>
    <recommendedName>
        <fullName evidence="2">cyclin-dependent kinase</fullName>
        <ecNumber evidence="2">2.7.11.22</ecNumber>
    </recommendedName>
</protein>
<feature type="binding site" evidence="11">
    <location>
        <position position="283"/>
    </location>
    <ligand>
        <name>ATP</name>
        <dbReference type="ChEBI" id="CHEBI:30616"/>
    </ligand>
</feature>
<keyword evidence="14" id="KW-1185">Reference proteome</keyword>
<dbReference type="InterPro" id="IPR011009">
    <property type="entry name" value="Kinase-like_dom_sf"/>
</dbReference>
<dbReference type="InterPro" id="IPR008271">
    <property type="entry name" value="Ser/Thr_kinase_AS"/>
</dbReference>
<dbReference type="GO" id="GO:0004693">
    <property type="term" value="F:cyclin-dependent protein serine/threonine kinase activity"/>
    <property type="evidence" value="ECO:0007669"/>
    <property type="project" value="UniProtKB-EC"/>
</dbReference>
<comment type="catalytic activity">
    <reaction evidence="9">
        <text>L-threonyl-[protein] + ATP = O-phospho-L-threonyl-[protein] + ADP + H(+)</text>
        <dbReference type="Rhea" id="RHEA:46608"/>
        <dbReference type="Rhea" id="RHEA-COMP:11060"/>
        <dbReference type="Rhea" id="RHEA-COMP:11605"/>
        <dbReference type="ChEBI" id="CHEBI:15378"/>
        <dbReference type="ChEBI" id="CHEBI:30013"/>
        <dbReference type="ChEBI" id="CHEBI:30616"/>
        <dbReference type="ChEBI" id="CHEBI:61977"/>
        <dbReference type="ChEBI" id="CHEBI:456216"/>
        <dbReference type="EC" id="2.7.11.22"/>
    </reaction>
</comment>
<dbReference type="CDD" id="cd07871">
    <property type="entry name" value="STKc_PCTAIRE3"/>
    <property type="match status" value="1"/>
</dbReference>
<sequence length="629" mass="70902">MKLGVTGVKLEYFLLGRWLLLQPLQESSSWLSVSSPAWQLQSSVRARSLGSSVWAGEGMKAPITKRQGKKTAIKKPADPAYPVLGVGGSVVQLPPAARSHRALPSLRARGKMNKMKNFKRRFSLSVPRTETIEESLTEFTEQFNQLNNQRNEDLAQGHLQLEHLGRDFRADTAPISPSEVEGQSPMAVRYRNNNQRRFSMEDVSKRLSLPMDIRLPPEFLQKLQMESPEFPKPLSRMSRRASLSDIGFGKLETYVKLDKLGEGTYATVFKGRSKLTENLVALKEIRLEHEEGAPCTAIREVSLLKNLKHANIVTLHDIIHTERSLTLVFEYLDNDLKQYLDNCGNLMNVHNVKIFMFQLLRGLAYCHGRKILHRDLKPQNLLINERGELKLADFGLARAKSVPTKTYSNEVVTLWYRPPDVLLGSTEYSTPIDMWGVGCIHYEMVTGRPMFPGSTVKEELHLIFRLLGTPTEDTWPGITSNEEFKAYNFTQYRAQPLINHAPRLESEGIDLLMNLLLYEAKSRISAEAALRHPYFKSLGERVHLLPDNVSIFSLKEIQLQKDPGYRGSAFQQSGRSGKMALIPLLDGTTGHAGTGVTPSGYPHKRKPNLLPALVYKLPLRHPHSSPVGT</sequence>
<feature type="domain" description="Protein kinase" evidence="12">
    <location>
        <begin position="254"/>
        <end position="535"/>
    </location>
</feature>
<dbReference type="EC" id="2.7.11.22" evidence="2"/>
<evidence type="ECO:0000256" key="1">
    <source>
        <dbReference type="ARBA" id="ARBA00006485"/>
    </source>
</evidence>
<dbReference type="GO" id="GO:0005634">
    <property type="term" value="C:nucleus"/>
    <property type="evidence" value="ECO:0007669"/>
    <property type="project" value="TreeGrafter"/>
</dbReference>
<dbReference type="Ensembl" id="ENSAPLT00000034932.1">
    <property type="protein sequence ID" value="ENSAPLP00000023505.1"/>
    <property type="gene ID" value="ENSAPLG00000004817.2"/>
</dbReference>
<reference evidence="13" key="2">
    <citation type="submission" date="2025-08" db="UniProtKB">
        <authorList>
            <consortium name="Ensembl"/>
        </authorList>
    </citation>
    <scope>IDENTIFICATION</scope>
</reference>
<dbReference type="GO" id="GO:0005524">
    <property type="term" value="F:ATP binding"/>
    <property type="evidence" value="ECO:0007669"/>
    <property type="project" value="UniProtKB-UniRule"/>
</dbReference>
<keyword evidence="8 11" id="KW-0067">ATP-binding</keyword>
<evidence type="ECO:0000256" key="5">
    <source>
        <dbReference type="ARBA" id="ARBA00022679"/>
    </source>
</evidence>
<dbReference type="Pfam" id="PF00069">
    <property type="entry name" value="Pkinase"/>
    <property type="match status" value="1"/>
</dbReference>
<dbReference type="GeneTree" id="ENSGT00940000159482"/>
<comment type="catalytic activity">
    <reaction evidence="10">
        <text>L-seryl-[protein] + ATP = O-phospho-L-seryl-[protein] + ADP + H(+)</text>
        <dbReference type="Rhea" id="RHEA:17989"/>
        <dbReference type="Rhea" id="RHEA-COMP:9863"/>
        <dbReference type="Rhea" id="RHEA-COMP:11604"/>
        <dbReference type="ChEBI" id="CHEBI:15378"/>
        <dbReference type="ChEBI" id="CHEBI:29999"/>
        <dbReference type="ChEBI" id="CHEBI:30616"/>
        <dbReference type="ChEBI" id="CHEBI:83421"/>
        <dbReference type="ChEBI" id="CHEBI:456216"/>
        <dbReference type="EC" id="2.7.11.22"/>
    </reaction>
</comment>
<keyword evidence="6 11" id="KW-0547">Nucleotide-binding</keyword>
<dbReference type="STRING" id="8840.ENSAPLP00000023505"/>
<reference evidence="13 14" key="1">
    <citation type="submission" date="2017-10" db="EMBL/GenBank/DDBJ databases">
        <title>A new Pekin duck reference genome.</title>
        <authorList>
            <person name="Hou Z.-C."/>
            <person name="Zhou Z.-K."/>
            <person name="Zhu F."/>
            <person name="Hou S.-S."/>
        </authorList>
    </citation>
    <scope>NUCLEOTIDE SEQUENCE [LARGE SCALE GENOMIC DNA]</scope>
</reference>
<dbReference type="AlphaFoldDB" id="A0A493TCW9"/>
<name>A0A493TCW9_ANAPP</name>
<dbReference type="PROSITE" id="PS50011">
    <property type="entry name" value="PROTEIN_KINASE_DOM"/>
    <property type="match status" value="1"/>
</dbReference>
<gene>
    <name evidence="13" type="primary">CDK18</name>
</gene>
<organism evidence="13 14">
    <name type="scientific">Anas platyrhynchos platyrhynchos</name>
    <name type="common">Northern mallard</name>
    <dbReference type="NCBI Taxonomy" id="8840"/>
    <lineage>
        <taxon>Eukaryota</taxon>
        <taxon>Metazoa</taxon>
        <taxon>Chordata</taxon>
        <taxon>Craniata</taxon>
        <taxon>Vertebrata</taxon>
        <taxon>Euteleostomi</taxon>
        <taxon>Archelosauria</taxon>
        <taxon>Archosauria</taxon>
        <taxon>Dinosauria</taxon>
        <taxon>Saurischia</taxon>
        <taxon>Theropoda</taxon>
        <taxon>Coelurosauria</taxon>
        <taxon>Aves</taxon>
        <taxon>Neognathae</taxon>
        <taxon>Galloanserae</taxon>
        <taxon>Anseriformes</taxon>
        <taxon>Anatidae</taxon>
        <taxon>Anatinae</taxon>
        <taxon>Anas</taxon>
    </lineage>
</organism>
<dbReference type="PROSITE" id="PS00108">
    <property type="entry name" value="PROTEIN_KINASE_ST"/>
    <property type="match status" value="1"/>
</dbReference>
<evidence type="ECO:0000256" key="8">
    <source>
        <dbReference type="ARBA" id="ARBA00022840"/>
    </source>
</evidence>
<evidence type="ECO:0000256" key="2">
    <source>
        <dbReference type="ARBA" id="ARBA00012425"/>
    </source>
</evidence>
<comment type="similarity">
    <text evidence="1">Belongs to the protein kinase superfamily. CMGC Ser/Thr protein kinase family. CDC2/CDKX subfamily.</text>
</comment>
<evidence type="ECO:0000313" key="13">
    <source>
        <dbReference type="Ensembl" id="ENSAPLP00000023505.1"/>
    </source>
</evidence>
<dbReference type="SMART" id="SM00220">
    <property type="entry name" value="S_TKc"/>
    <property type="match status" value="1"/>
</dbReference>
<accession>A0A493TCW9</accession>
<dbReference type="GO" id="GO:0031643">
    <property type="term" value="P:positive regulation of myelination"/>
    <property type="evidence" value="ECO:0007669"/>
    <property type="project" value="Ensembl"/>
</dbReference>
<dbReference type="FunFam" id="3.30.200.20:FF:000007">
    <property type="entry name" value="Cyclin-dependent kinase 14, putative"/>
    <property type="match status" value="1"/>
</dbReference>
<evidence type="ECO:0000256" key="3">
    <source>
        <dbReference type="ARBA" id="ARBA00022527"/>
    </source>
</evidence>
<dbReference type="Gene3D" id="3.30.200.20">
    <property type="entry name" value="Phosphorylase Kinase, domain 1"/>
    <property type="match status" value="1"/>
</dbReference>
<keyword evidence="5" id="KW-0808">Transferase</keyword>
<keyword evidence="7" id="KW-0418">Kinase</keyword>
<dbReference type="InterPro" id="IPR017441">
    <property type="entry name" value="Protein_kinase_ATP_BS"/>
</dbReference>